<evidence type="ECO:0000313" key="15">
    <source>
        <dbReference type="Proteomes" id="UP000005204"/>
    </source>
</evidence>
<dbReference type="Gene3D" id="1.10.287.820">
    <property type="entry name" value="Acid-sensing ion channel domain"/>
    <property type="match status" value="1"/>
</dbReference>
<organism evidence="14 15">
    <name type="scientific">Bombyx mori</name>
    <name type="common">Silk moth</name>
    <dbReference type="NCBI Taxonomy" id="7091"/>
    <lineage>
        <taxon>Eukaryota</taxon>
        <taxon>Metazoa</taxon>
        <taxon>Ecdysozoa</taxon>
        <taxon>Arthropoda</taxon>
        <taxon>Hexapoda</taxon>
        <taxon>Insecta</taxon>
        <taxon>Pterygota</taxon>
        <taxon>Neoptera</taxon>
        <taxon>Endopterygota</taxon>
        <taxon>Lepidoptera</taxon>
        <taxon>Glossata</taxon>
        <taxon>Ditrysia</taxon>
        <taxon>Bombycoidea</taxon>
        <taxon>Bombycidae</taxon>
        <taxon>Bombycinae</taxon>
        <taxon>Bombyx</taxon>
    </lineage>
</organism>
<name>A0A8R2DM00_BOMMO</name>
<keyword evidence="11 12" id="KW-0407">Ion channel</keyword>
<keyword evidence="5 12" id="KW-0812">Transmembrane</keyword>
<comment type="subcellular location">
    <subcellularLocation>
        <location evidence="1">Membrane</location>
        <topology evidence="1">Multi-pass membrane protein</topology>
    </subcellularLocation>
</comment>
<evidence type="ECO:0000256" key="1">
    <source>
        <dbReference type="ARBA" id="ARBA00004141"/>
    </source>
</evidence>
<evidence type="ECO:0000256" key="9">
    <source>
        <dbReference type="ARBA" id="ARBA00023136"/>
    </source>
</evidence>
<dbReference type="Proteomes" id="UP000005204">
    <property type="component" value="Unassembled WGS sequence"/>
</dbReference>
<dbReference type="EnsemblMetazoa" id="XM_021350293.2">
    <property type="protein sequence ID" value="XP_021205968.2"/>
    <property type="gene ID" value="LOC101739323"/>
</dbReference>
<evidence type="ECO:0000256" key="4">
    <source>
        <dbReference type="ARBA" id="ARBA00022461"/>
    </source>
</evidence>
<comment type="similarity">
    <text evidence="2 12">Belongs to the amiloride-sensitive sodium channel (TC 1.A.6) family.</text>
</comment>
<keyword evidence="9 13" id="KW-0472">Membrane</keyword>
<evidence type="ECO:0000256" key="12">
    <source>
        <dbReference type="RuleBase" id="RU000679"/>
    </source>
</evidence>
<evidence type="ECO:0000256" key="13">
    <source>
        <dbReference type="SAM" id="Phobius"/>
    </source>
</evidence>
<proteinExistence type="inferred from homology"/>
<evidence type="ECO:0000256" key="3">
    <source>
        <dbReference type="ARBA" id="ARBA00022448"/>
    </source>
</evidence>
<evidence type="ECO:0000256" key="10">
    <source>
        <dbReference type="ARBA" id="ARBA00023201"/>
    </source>
</evidence>
<evidence type="ECO:0000256" key="5">
    <source>
        <dbReference type="ARBA" id="ARBA00022692"/>
    </source>
</evidence>
<dbReference type="Pfam" id="PF00858">
    <property type="entry name" value="ASC"/>
    <property type="match status" value="1"/>
</dbReference>
<accession>A0A8R2DM00</accession>
<dbReference type="GeneID" id="101739323"/>
<evidence type="ECO:0000313" key="14">
    <source>
        <dbReference type="EnsemblMetazoa" id="XP_021205968.2"/>
    </source>
</evidence>
<dbReference type="GO" id="GO:0015280">
    <property type="term" value="F:ligand-gated sodium channel activity"/>
    <property type="evidence" value="ECO:0007669"/>
    <property type="project" value="TreeGrafter"/>
</dbReference>
<keyword evidence="3 12" id="KW-0813">Transport</keyword>
<keyword evidence="15" id="KW-1185">Reference proteome</keyword>
<keyword evidence="4 12" id="KW-0894">Sodium channel</keyword>
<keyword evidence="8 12" id="KW-0406">Ion transport</keyword>
<evidence type="ECO:0000256" key="2">
    <source>
        <dbReference type="ARBA" id="ARBA00007193"/>
    </source>
</evidence>
<evidence type="ECO:0000256" key="7">
    <source>
        <dbReference type="ARBA" id="ARBA00023053"/>
    </source>
</evidence>
<dbReference type="AlphaFoldDB" id="A0A8R2DM00"/>
<keyword evidence="6 13" id="KW-1133">Transmembrane helix</keyword>
<feature type="transmembrane region" description="Helical" evidence="13">
    <location>
        <begin position="56"/>
        <end position="77"/>
    </location>
</feature>
<dbReference type="InterPro" id="IPR001873">
    <property type="entry name" value="ENaC"/>
</dbReference>
<dbReference type="GO" id="GO:0005886">
    <property type="term" value="C:plasma membrane"/>
    <property type="evidence" value="ECO:0007669"/>
    <property type="project" value="TreeGrafter"/>
</dbReference>
<evidence type="ECO:0000256" key="6">
    <source>
        <dbReference type="ARBA" id="ARBA00022989"/>
    </source>
</evidence>
<protein>
    <submittedName>
        <fullName evidence="14">Uncharacterized protein</fullName>
    </submittedName>
</protein>
<keyword evidence="10 12" id="KW-0739">Sodium transport</keyword>
<reference evidence="15" key="1">
    <citation type="journal article" date="2008" name="Insect Biochem. Mol. Biol.">
        <title>The genome of a lepidopteran model insect, the silkworm Bombyx mori.</title>
        <authorList>
            <consortium name="International Silkworm Genome Consortium"/>
        </authorList>
    </citation>
    <scope>NUCLEOTIDE SEQUENCE [LARGE SCALE GENOMIC DNA]</scope>
    <source>
        <strain evidence="15">p50T</strain>
    </source>
</reference>
<sequence length="497" mass="57545">MMLKKKIKEKKALKRKNYKKLKFKKLFEYLKSELENSTTHGLPYIVKSDVHWFERLFWAVSFVFAMAISYMILAAQFSRFVKAPIVMNVEKDYFNWNVSYPAIILCPVNKIQEEALSSIVNETLDQTGLNVESYLRTIVSMSLDTLQLLQIPNQEILSLIDPAEYPSISLKLFKKFDESILSTVTKWPIPVEDTMTEIGMCHFINSNVASLDNPSKWHDTTSKYSKTNIELSYHDRDFFVQVVNYADEYKIYTTSPDDVIMSEASSLKFELEGFLSFGVQITSTRASNELRNVPLHLRKCRFTDEPHSNRYAVYSYNRCIIECRIKMIMRLCGCVPHFYKKIENERICSLPELRCIVLYKREITTLTASNETLQRFNDYTDLPRRSRDCGCLGDCEADVYQQDPASLLPQESLNRLRISVTSFPKVRFMREIMFSTYDIILRSGGIVNLCIGTSFISIMELMLTAIRLPIYEIANIAQACRNAKTADAQKVNNKKIK</sequence>
<reference evidence="14" key="2">
    <citation type="submission" date="2022-06" db="UniProtKB">
        <authorList>
            <consortium name="EnsemblMetazoa"/>
        </authorList>
    </citation>
    <scope>IDENTIFICATION</scope>
    <source>
        <strain evidence="14">p50T (Dazao)</strain>
    </source>
</reference>
<keyword evidence="7" id="KW-0915">Sodium</keyword>
<dbReference type="PANTHER" id="PTHR11690:SF240">
    <property type="entry name" value="PICKPOCKET 25-RELATED"/>
    <property type="match status" value="1"/>
</dbReference>
<dbReference type="RefSeq" id="XP_021205968.2">
    <property type="nucleotide sequence ID" value="XM_021350293.3"/>
</dbReference>
<dbReference type="PANTHER" id="PTHR11690">
    <property type="entry name" value="AMILORIDE-SENSITIVE SODIUM CHANNEL-RELATED"/>
    <property type="match status" value="1"/>
</dbReference>
<evidence type="ECO:0000256" key="11">
    <source>
        <dbReference type="ARBA" id="ARBA00023303"/>
    </source>
</evidence>
<evidence type="ECO:0000256" key="8">
    <source>
        <dbReference type="ARBA" id="ARBA00023065"/>
    </source>
</evidence>